<keyword evidence="1" id="KW-1133">Transmembrane helix</keyword>
<dbReference type="Proteomes" id="UP000461768">
    <property type="component" value="Unassembled WGS sequence"/>
</dbReference>
<feature type="transmembrane region" description="Helical" evidence="1">
    <location>
        <begin position="21"/>
        <end position="45"/>
    </location>
</feature>
<feature type="transmembrane region" description="Helical" evidence="1">
    <location>
        <begin position="113"/>
        <end position="132"/>
    </location>
</feature>
<keyword evidence="3" id="KW-1185">Reference proteome</keyword>
<sequence>MQLKEVEKRKHQKYRVKKKNYLKLHMIPVLIATIIAVLAVFVGLTTLQQRLLAPKQWLFCEMDPIMALPFIFSIVLPFMWLFMWIALKIRRISETSKVDFQIGYSFVMKYKKWTALVWVICLYCSFTSVNFVTENTIIHYSPICPFGITYSYEDVDKVKAEFGSKRFTALEHQKLGNFSYSIYVDNKKLVFAVPNINQEIKRYKDSYLELEDFDTSLMRLGVIKESDDTYQDACDLDKQYVERFLRIINHK</sequence>
<keyword evidence="1" id="KW-0472">Membrane</keyword>
<keyword evidence="1" id="KW-0812">Transmembrane</keyword>
<dbReference type="EMBL" id="WAGX01000005">
    <property type="protein sequence ID" value="KAB1438462.1"/>
    <property type="molecule type" value="Genomic_DNA"/>
</dbReference>
<accession>A0A7V7QKS0</accession>
<reference evidence="2 3" key="2">
    <citation type="submission" date="2020-02" db="EMBL/GenBank/DDBJ databases">
        <title>Candidatus Galacturonibacter soehngenii shows hetero-acetogenic catabolism of galacturonic acid but lacks a canonical carbon monoxide dehydrogenase/acetyl-CoA synthase complex.</title>
        <authorList>
            <person name="Diender M."/>
            <person name="Stouten G.R."/>
            <person name="Petersen J.F."/>
            <person name="Nielsen P.H."/>
            <person name="Dueholm M.S."/>
            <person name="Pronk J.T."/>
            <person name="Van Loosdrecht M.C.M."/>
        </authorList>
    </citation>
    <scope>NUCLEOTIDE SEQUENCE [LARGE SCALE GENOMIC DNA]</scope>
    <source>
        <strain evidence="2">GalUA</strain>
    </source>
</reference>
<dbReference type="AlphaFoldDB" id="A0A7V7QKS0"/>
<dbReference type="RefSeq" id="WP_151145938.1">
    <property type="nucleotide sequence ID" value="NZ_WAGX01000005.1"/>
</dbReference>
<comment type="caution">
    <text evidence="2">The sequence shown here is derived from an EMBL/GenBank/DDBJ whole genome shotgun (WGS) entry which is preliminary data.</text>
</comment>
<protein>
    <submittedName>
        <fullName evidence="2">Uncharacterized protein</fullName>
    </submittedName>
</protein>
<evidence type="ECO:0000313" key="2">
    <source>
        <dbReference type="EMBL" id="KAB1438462.1"/>
    </source>
</evidence>
<feature type="transmembrane region" description="Helical" evidence="1">
    <location>
        <begin position="65"/>
        <end position="87"/>
    </location>
</feature>
<proteinExistence type="predicted"/>
<reference evidence="2 3" key="1">
    <citation type="submission" date="2019-09" db="EMBL/GenBank/DDBJ databases">
        <authorList>
            <person name="Valk L.C."/>
        </authorList>
    </citation>
    <scope>NUCLEOTIDE SEQUENCE [LARGE SCALE GENOMIC DNA]</scope>
    <source>
        <strain evidence="2">GalUA</strain>
    </source>
</reference>
<name>A0A7V7QKS0_9FIRM</name>
<dbReference type="OrthoDB" id="9791488at2"/>
<evidence type="ECO:0000313" key="3">
    <source>
        <dbReference type="Proteomes" id="UP000461768"/>
    </source>
</evidence>
<evidence type="ECO:0000256" key="1">
    <source>
        <dbReference type="SAM" id="Phobius"/>
    </source>
</evidence>
<organism evidence="2 3">
    <name type="scientific">Candidatus Galacturonatibacter soehngenii</name>
    <dbReference type="NCBI Taxonomy" id="2307010"/>
    <lineage>
        <taxon>Bacteria</taxon>
        <taxon>Bacillati</taxon>
        <taxon>Bacillota</taxon>
        <taxon>Clostridia</taxon>
        <taxon>Lachnospirales</taxon>
        <taxon>Lachnospiraceae</taxon>
        <taxon>Candidatus Galacturonatibacter</taxon>
    </lineage>
</organism>
<gene>
    <name evidence="2" type="ORF">F7O84_13035</name>
</gene>